<dbReference type="EMBL" id="JAUJYN010000006">
    <property type="protein sequence ID" value="KAK1268360.1"/>
    <property type="molecule type" value="Genomic_DNA"/>
</dbReference>
<evidence type="ECO:0000313" key="3">
    <source>
        <dbReference type="Proteomes" id="UP001179952"/>
    </source>
</evidence>
<feature type="compositionally biased region" description="Polar residues" evidence="1">
    <location>
        <begin position="1"/>
        <end position="26"/>
    </location>
</feature>
<reference evidence="2" key="1">
    <citation type="journal article" date="2023" name="Nat. Commun.">
        <title>Diploid and tetraploid genomes of Acorus and the evolution of monocots.</title>
        <authorList>
            <person name="Ma L."/>
            <person name="Liu K.W."/>
            <person name="Li Z."/>
            <person name="Hsiao Y.Y."/>
            <person name="Qi Y."/>
            <person name="Fu T."/>
            <person name="Tang G.D."/>
            <person name="Zhang D."/>
            <person name="Sun W.H."/>
            <person name="Liu D.K."/>
            <person name="Li Y."/>
            <person name="Chen G.Z."/>
            <person name="Liu X.D."/>
            <person name="Liao X.Y."/>
            <person name="Jiang Y.T."/>
            <person name="Yu X."/>
            <person name="Hao Y."/>
            <person name="Huang J."/>
            <person name="Zhao X.W."/>
            <person name="Ke S."/>
            <person name="Chen Y.Y."/>
            <person name="Wu W.L."/>
            <person name="Hsu J.L."/>
            <person name="Lin Y.F."/>
            <person name="Huang M.D."/>
            <person name="Li C.Y."/>
            <person name="Huang L."/>
            <person name="Wang Z.W."/>
            <person name="Zhao X."/>
            <person name="Zhong W.Y."/>
            <person name="Peng D.H."/>
            <person name="Ahmad S."/>
            <person name="Lan S."/>
            <person name="Zhang J.S."/>
            <person name="Tsai W.C."/>
            <person name="Van de Peer Y."/>
            <person name="Liu Z.J."/>
        </authorList>
    </citation>
    <scope>NUCLEOTIDE SEQUENCE</scope>
    <source>
        <strain evidence="2">SCP</strain>
    </source>
</reference>
<feature type="region of interest" description="Disordered" evidence="1">
    <location>
        <begin position="1"/>
        <end position="57"/>
    </location>
</feature>
<keyword evidence="3" id="KW-1185">Reference proteome</keyword>
<feature type="compositionally biased region" description="Pro residues" evidence="1">
    <location>
        <begin position="124"/>
        <end position="142"/>
    </location>
</feature>
<dbReference type="AlphaFoldDB" id="A0AAV9AWG2"/>
<accession>A0AAV9AWG2</accession>
<organism evidence="2 3">
    <name type="scientific">Acorus gramineus</name>
    <name type="common">Dwarf sweet flag</name>
    <dbReference type="NCBI Taxonomy" id="55184"/>
    <lineage>
        <taxon>Eukaryota</taxon>
        <taxon>Viridiplantae</taxon>
        <taxon>Streptophyta</taxon>
        <taxon>Embryophyta</taxon>
        <taxon>Tracheophyta</taxon>
        <taxon>Spermatophyta</taxon>
        <taxon>Magnoliopsida</taxon>
        <taxon>Liliopsida</taxon>
        <taxon>Acoraceae</taxon>
        <taxon>Acorus</taxon>
    </lineage>
</organism>
<protein>
    <submittedName>
        <fullName evidence="2">Uncharacterized protein</fullName>
    </submittedName>
</protein>
<evidence type="ECO:0000313" key="2">
    <source>
        <dbReference type="EMBL" id="KAK1268360.1"/>
    </source>
</evidence>
<comment type="caution">
    <text evidence="2">The sequence shown here is derived from an EMBL/GenBank/DDBJ whole genome shotgun (WGS) entry which is preliminary data.</text>
</comment>
<name>A0AAV9AWG2_ACOGR</name>
<reference evidence="2" key="2">
    <citation type="submission" date="2023-06" db="EMBL/GenBank/DDBJ databases">
        <authorList>
            <person name="Ma L."/>
            <person name="Liu K.-W."/>
            <person name="Li Z."/>
            <person name="Hsiao Y.-Y."/>
            <person name="Qi Y."/>
            <person name="Fu T."/>
            <person name="Tang G."/>
            <person name="Zhang D."/>
            <person name="Sun W.-H."/>
            <person name="Liu D.-K."/>
            <person name="Li Y."/>
            <person name="Chen G.-Z."/>
            <person name="Liu X.-D."/>
            <person name="Liao X.-Y."/>
            <person name="Jiang Y.-T."/>
            <person name="Yu X."/>
            <person name="Hao Y."/>
            <person name="Huang J."/>
            <person name="Zhao X.-W."/>
            <person name="Ke S."/>
            <person name="Chen Y.-Y."/>
            <person name="Wu W.-L."/>
            <person name="Hsu J.-L."/>
            <person name="Lin Y.-F."/>
            <person name="Huang M.-D."/>
            <person name="Li C.-Y."/>
            <person name="Huang L."/>
            <person name="Wang Z.-W."/>
            <person name="Zhao X."/>
            <person name="Zhong W.-Y."/>
            <person name="Peng D.-H."/>
            <person name="Ahmad S."/>
            <person name="Lan S."/>
            <person name="Zhang J.-S."/>
            <person name="Tsai W.-C."/>
            <person name="Van De Peer Y."/>
            <person name="Liu Z.-J."/>
        </authorList>
    </citation>
    <scope>NUCLEOTIDE SEQUENCE</scope>
    <source>
        <strain evidence="2">SCP</strain>
        <tissue evidence="2">Leaves</tissue>
    </source>
</reference>
<gene>
    <name evidence="2" type="ORF">QJS04_geneDACA005328</name>
</gene>
<feature type="region of interest" description="Disordered" evidence="1">
    <location>
        <begin position="120"/>
        <end position="144"/>
    </location>
</feature>
<dbReference type="Proteomes" id="UP001179952">
    <property type="component" value="Unassembled WGS sequence"/>
</dbReference>
<evidence type="ECO:0000256" key="1">
    <source>
        <dbReference type="SAM" id="MobiDB-lite"/>
    </source>
</evidence>
<sequence>MALMSKNNPVNHHGLLSSNGPTNQNGLAEEDKKPADQSGHINLKVKGQLKDTVMTDRDTSLRNPDIALGHDRLNVGQPYYDLLSSKLNELALFRRFTLSSFDPSVRSSLSTTHPAVLVKSMPSPIAPSPPSGPPPPPTPSPPYITYIQTDLTDPSNPLMNPDVLLPKRRELVSVTRDWRGLQCLLCTRKCMEVVMAGEEAVQERSEEERVVRRKRAR</sequence>
<proteinExistence type="predicted"/>